<keyword evidence="4" id="KW-1015">Disulfide bond</keyword>
<dbReference type="GO" id="GO:0008061">
    <property type="term" value="F:chitin binding"/>
    <property type="evidence" value="ECO:0007669"/>
    <property type="project" value="UniProtKB-KW"/>
</dbReference>
<feature type="signal peptide" evidence="6">
    <location>
        <begin position="1"/>
        <end position="28"/>
    </location>
</feature>
<keyword evidence="2 6" id="KW-0732">Signal</keyword>
<dbReference type="Proteomes" id="UP000095287">
    <property type="component" value="Unplaced"/>
</dbReference>
<feature type="domain" description="Chitin-binding type-2" evidence="7">
    <location>
        <begin position="207"/>
        <end position="264"/>
    </location>
</feature>
<dbReference type="Gene3D" id="3.20.20.80">
    <property type="entry name" value="Glycosidases"/>
    <property type="match status" value="1"/>
</dbReference>
<evidence type="ECO:0000256" key="3">
    <source>
        <dbReference type="ARBA" id="ARBA00022737"/>
    </source>
</evidence>
<dbReference type="SMART" id="SM00494">
    <property type="entry name" value="ChtBD2"/>
    <property type="match status" value="7"/>
</dbReference>
<proteinExistence type="predicted"/>
<keyword evidence="3" id="KW-0677">Repeat</keyword>
<keyword evidence="8" id="KW-1185">Reference proteome</keyword>
<dbReference type="WBParaSite" id="L893_g9729.t1">
    <property type="protein sequence ID" value="L893_g9729.t1"/>
    <property type="gene ID" value="L893_g9729"/>
</dbReference>
<dbReference type="SUPFAM" id="SSF57625">
    <property type="entry name" value="Invertebrate chitin-binding proteins"/>
    <property type="match status" value="4"/>
</dbReference>
<keyword evidence="5" id="KW-0325">Glycoprotein</keyword>
<evidence type="ECO:0000256" key="2">
    <source>
        <dbReference type="ARBA" id="ARBA00022729"/>
    </source>
</evidence>
<organism evidence="8 9">
    <name type="scientific">Steinernema glaseri</name>
    <dbReference type="NCBI Taxonomy" id="37863"/>
    <lineage>
        <taxon>Eukaryota</taxon>
        <taxon>Metazoa</taxon>
        <taxon>Ecdysozoa</taxon>
        <taxon>Nematoda</taxon>
        <taxon>Chromadorea</taxon>
        <taxon>Rhabditida</taxon>
        <taxon>Tylenchina</taxon>
        <taxon>Panagrolaimomorpha</taxon>
        <taxon>Strongyloidoidea</taxon>
        <taxon>Steinernematidae</taxon>
        <taxon>Steinernema</taxon>
    </lineage>
</organism>
<dbReference type="InterPro" id="IPR051940">
    <property type="entry name" value="Chitin_bind-dev_reg"/>
</dbReference>
<dbReference type="AlphaFoldDB" id="A0A1I8AWP9"/>
<dbReference type="PANTHER" id="PTHR23301">
    <property type="entry name" value="CHITIN BINDING PERITROPHIN-A"/>
    <property type="match status" value="1"/>
</dbReference>
<feature type="chain" id="PRO_5009315197" evidence="6">
    <location>
        <begin position="29"/>
        <end position="620"/>
    </location>
</feature>
<dbReference type="PANTHER" id="PTHR23301:SF0">
    <property type="entry name" value="CHITIN-BINDING TYPE-2 DOMAIN-CONTAINING PROTEIN-RELATED"/>
    <property type="match status" value="1"/>
</dbReference>
<feature type="domain" description="Chitin-binding type-2" evidence="7">
    <location>
        <begin position="518"/>
        <end position="571"/>
    </location>
</feature>
<protein>
    <submittedName>
        <fullName evidence="9">Chitin-binding type-2 domain-containing protein</fullName>
    </submittedName>
</protein>
<dbReference type="GO" id="GO:0005576">
    <property type="term" value="C:extracellular region"/>
    <property type="evidence" value="ECO:0007669"/>
    <property type="project" value="InterPro"/>
</dbReference>
<reference evidence="9" key="1">
    <citation type="submission" date="2016-11" db="UniProtKB">
        <authorList>
            <consortium name="WormBaseParasite"/>
        </authorList>
    </citation>
    <scope>IDENTIFICATION</scope>
</reference>
<dbReference type="InterPro" id="IPR036508">
    <property type="entry name" value="Chitin-bd_dom_sf"/>
</dbReference>
<dbReference type="InterPro" id="IPR002557">
    <property type="entry name" value="Chitin-bd_dom"/>
</dbReference>
<evidence type="ECO:0000259" key="7">
    <source>
        <dbReference type="PROSITE" id="PS50940"/>
    </source>
</evidence>
<name>A0A1I8AWP9_9BILA</name>
<evidence type="ECO:0000256" key="5">
    <source>
        <dbReference type="ARBA" id="ARBA00023180"/>
    </source>
</evidence>
<dbReference type="Pfam" id="PF01607">
    <property type="entry name" value="CBM_14"/>
    <property type="match status" value="5"/>
</dbReference>
<feature type="domain" description="Chitin-binding type-2" evidence="7">
    <location>
        <begin position="281"/>
        <end position="335"/>
    </location>
</feature>
<evidence type="ECO:0000313" key="8">
    <source>
        <dbReference type="Proteomes" id="UP000095287"/>
    </source>
</evidence>
<dbReference type="PROSITE" id="PS50940">
    <property type="entry name" value="CHIT_BIND_II"/>
    <property type="match status" value="4"/>
</dbReference>
<sequence>MHSLHDTQKSRMILKFVATAALLPLLYASAPTALPVRYDYTHETIHAECVEEGAFVFGCSSDFFVCERNEIGFRKYMFFCPNGHNGRLVMNAENDQCDIPTRVEACSKNATISSTTTKPTKIYRKAPFSCKDKKDGYHAMHDCSEEYAHCSSGYLSVMYCPSAFLYYNSTTGIVSKKKNDPPVIDRNNIQAISHLINVAETKKQTPFEDCAGKQGQLIKEGDCEASFWLCTNSKLVKFNCPEGLFFDDQQSTCTLPSHNAGCPNNTLLVEKANHPKPKPLNINCMEENDGFHEIRQCNPDYFQCFGNHSVVLRCPENMVFNSTSRSCDDVIHCTLDGKHAESEITHQMDVFKREFQEVTSQQTKDPFTCDGKEPGLYALQECHRNFVECNSNETVPSLNSCEAGQVFDSKTCVDADRCIPWVFQLIPIQCYIRFSRHTNFDCRNKNDGVYEEGKCLPYFVHCVAEVALRSKCPGRLVFLKNSCVWPSICKNPPPPPPPTPPTTSAPSTVTADRRTFVLFDCNNLDGHFEEDTCLNTFITCSNNIPHRVKCPGSLRFSKTLGQCTWQKRCLKLERKAKIPIVPKTFSKTEILLKRVVNGLESIGFQWSPEAALQEGEQLQA</sequence>
<keyword evidence="1" id="KW-0147">Chitin-binding</keyword>
<evidence type="ECO:0000256" key="6">
    <source>
        <dbReference type="SAM" id="SignalP"/>
    </source>
</evidence>
<evidence type="ECO:0000256" key="1">
    <source>
        <dbReference type="ARBA" id="ARBA00022669"/>
    </source>
</evidence>
<evidence type="ECO:0000256" key="4">
    <source>
        <dbReference type="ARBA" id="ARBA00023157"/>
    </source>
</evidence>
<feature type="domain" description="Chitin-binding type-2" evidence="7">
    <location>
        <begin position="366"/>
        <end position="420"/>
    </location>
</feature>
<dbReference type="Gene3D" id="2.170.140.10">
    <property type="entry name" value="Chitin binding domain"/>
    <property type="match status" value="2"/>
</dbReference>
<evidence type="ECO:0000313" key="9">
    <source>
        <dbReference type="WBParaSite" id="L893_g9729.t1"/>
    </source>
</evidence>
<accession>A0A1I8AWP9</accession>